<protein>
    <submittedName>
        <fullName evidence="3">Uncharacterized protein</fullName>
    </submittedName>
</protein>
<sequence>MATVTPDPSIEDPPSGASTAAPTNRTSDRDRPSVRGRLTFGDGGVGPLFWTLVIVVGTTVLGNAVLWVGLANGWIDKYVFWPPIFAIVVSVVALVTFGGFYIASHRARVAIASSVITTFMVMLVFSLTISGLNSNAEASLAKELIQDFRTIVLTVVGFYFGTESIVTVSKIFATSRSDPALRPDIAEVDEDLPRAT</sequence>
<accession>A0ABU5K920</accession>
<dbReference type="EMBL" id="JAXQPW010000001">
    <property type="protein sequence ID" value="MDZ5660984.1"/>
    <property type="molecule type" value="Genomic_DNA"/>
</dbReference>
<evidence type="ECO:0000256" key="1">
    <source>
        <dbReference type="SAM" id="MobiDB-lite"/>
    </source>
</evidence>
<feature type="region of interest" description="Disordered" evidence="1">
    <location>
        <begin position="1"/>
        <end position="33"/>
    </location>
</feature>
<dbReference type="RefSeq" id="WP_322423364.1">
    <property type="nucleotide sequence ID" value="NZ_JAXQPW010000001.1"/>
</dbReference>
<evidence type="ECO:0000256" key="2">
    <source>
        <dbReference type="SAM" id="Phobius"/>
    </source>
</evidence>
<evidence type="ECO:0000313" key="4">
    <source>
        <dbReference type="Proteomes" id="UP001291999"/>
    </source>
</evidence>
<feature type="compositionally biased region" description="Polar residues" evidence="1">
    <location>
        <begin position="16"/>
        <end position="25"/>
    </location>
</feature>
<keyword evidence="2" id="KW-0812">Transmembrane</keyword>
<organism evidence="3 4">
    <name type="scientific">Nocardioides renjunii</name>
    <dbReference type="NCBI Taxonomy" id="3095075"/>
    <lineage>
        <taxon>Bacteria</taxon>
        <taxon>Bacillati</taxon>
        <taxon>Actinomycetota</taxon>
        <taxon>Actinomycetes</taxon>
        <taxon>Propionibacteriales</taxon>
        <taxon>Nocardioidaceae</taxon>
        <taxon>Nocardioides</taxon>
    </lineage>
</organism>
<gene>
    <name evidence="3" type="ORF">SFC79_04340</name>
</gene>
<dbReference type="Proteomes" id="UP001291999">
    <property type="component" value="Unassembled WGS sequence"/>
</dbReference>
<keyword evidence="2" id="KW-0472">Membrane</keyword>
<proteinExistence type="predicted"/>
<keyword evidence="4" id="KW-1185">Reference proteome</keyword>
<feature type="transmembrane region" description="Helical" evidence="2">
    <location>
        <begin position="109"/>
        <end position="131"/>
    </location>
</feature>
<comment type="caution">
    <text evidence="3">The sequence shown here is derived from an EMBL/GenBank/DDBJ whole genome shotgun (WGS) entry which is preliminary data.</text>
</comment>
<reference evidence="3 4" key="1">
    <citation type="submission" date="2023-11" db="EMBL/GenBank/DDBJ databases">
        <title>Novel species in genus Nocardioides.</title>
        <authorList>
            <person name="Zhou H."/>
        </authorList>
    </citation>
    <scope>NUCLEOTIDE SEQUENCE [LARGE SCALE GENOMIC DNA]</scope>
    <source>
        <strain evidence="3 4">S-58</strain>
    </source>
</reference>
<evidence type="ECO:0000313" key="3">
    <source>
        <dbReference type="EMBL" id="MDZ5660984.1"/>
    </source>
</evidence>
<feature type="transmembrane region" description="Helical" evidence="2">
    <location>
        <begin position="45"/>
        <end position="68"/>
    </location>
</feature>
<feature type="transmembrane region" description="Helical" evidence="2">
    <location>
        <begin position="151"/>
        <end position="173"/>
    </location>
</feature>
<feature type="transmembrane region" description="Helical" evidence="2">
    <location>
        <begin position="80"/>
        <end position="102"/>
    </location>
</feature>
<keyword evidence="2" id="KW-1133">Transmembrane helix</keyword>
<name>A0ABU5K920_9ACTN</name>